<dbReference type="OrthoDB" id="9152601at2"/>
<evidence type="ECO:0000313" key="12">
    <source>
        <dbReference type="Proteomes" id="UP000239388"/>
    </source>
</evidence>
<dbReference type="PANTHER" id="PTHR34982:SF1">
    <property type="entry name" value="FLAGELLAR ASSEMBLY PROTEIN FLIH"/>
    <property type="match status" value="1"/>
</dbReference>
<dbReference type="EMBL" id="PUIB01000032">
    <property type="protein sequence ID" value="PQO26266.1"/>
    <property type="molecule type" value="Genomic_DNA"/>
</dbReference>
<keyword evidence="7" id="KW-1006">Bacterial flagellum protein export</keyword>
<comment type="function">
    <text evidence="1">Needed for flagellar regrowth and assembly.</text>
</comment>
<evidence type="ECO:0000313" key="11">
    <source>
        <dbReference type="Proteomes" id="UP000237819"/>
    </source>
</evidence>
<dbReference type="AlphaFoldDB" id="A0A2S8F273"/>
<name>A0A2S8F273_9BACT</name>
<keyword evidence="6" id="KW-0653">Protein transport</keyword>
<dbReference type="GO" id="GO:0005829">
    <property type="term" value="C:cytosol"/>
    <property type="evidence" value="ECO:0007669"/>
    <property type="project" value="TreeGrafter"/>
</dbReference>
<dbReference type="RefSeq" id="WP_105334033.1">
    <property type="nucleotide sequence ID" value="NZ_PUHZ01000005.1"/>
</dbReference>
<keyword evidence="4" id="KW-0813">Transport</keyword>
<evidence type="ECO:0000256" key="3">
    <source>
        <dbReference type="ARBA" id="ARBA00016507"/>
    </source>
</evidence>
<sequence>MSVIKAEQLLREDHDFSAVAFNFEDVTGRAQGELAKIKLYAAKLIQDAQQEAAKIRQQAAASGQTDAMQKAQATLKTQVDQQAATVIPALQQIVKELTEAKQTFLQEWENAAMHVACSIAEKVIRREIAQRPEVGLDMIRETIRLASGCGEITVHMNPSDIDAMDQGAANSANILRKLSPSQVVADPQLSRGSCRVETQFGEIDGQIETQLRRIEEQLK</sequence>
<evidence type="ECO:0000256" key="2">
    <source>
        <dbReference type="ARBA" id="ARBA00006602"/>
    </source>
</evidence>
<dbReference type="GO" id="GO:0044781">
    <property type="term" value="P:bacterial-type flagellum organization"/>
    <property type="evidence" value="ECO:0007669"/>
    <property type="project" value="UniProtKB-KW"/>
</dbReference>
<comment type="caution">
    <text evidence="9">The sequence shown here is derived from an EMBL/GenBank/DDBJ whole genome shotgun (WGS) entry which is preliminary data.</text>
</comment>
<gene>
    <name evidence="10" type="ORF">C5Y93_03645</name>
    <name evidence="9" type="ORF">C5Y98_30955</name>
</gene>
<evidence type="ECO:0000256" key="1">
    <source>
        <dbReference type="ARBA" id="ARBA00003041"/>
    </source>
</evidence>
<evidence type="ECO:0000259" key="8">
    <source>
        <dbReference type="Pfam" id="PF02108"/>
    </source>
</evidence>
<dbReference type="EMBL" id="PUHZ01000005">
    <property type="protein sequence ID" value="PQO47145.1"/>
    <property type="molecule type" value="Genomic_DNA"/>
</dbReference>
<dbReference type="PANTHER" id="PTHR34982">
    <property type="entry name" value="YOP PROTEINS TRANSLOCATION PROTEIN L"/>
    <property type="match status" value="1"/>
</dbReference>
<dbReference type="Proteomes" id="UP000237819">
    <property type="component" value="Unassembled WGS sequence"/>
</dbReference>
<dbReference type="Proteomes" id="UP000239388">
    <property type="component" value="Unassembled WGS sequence"/>
</dbReference>
<dbReference type="InterPro" id="IPR018035">
    <property type="entry name" value="Flagellar_FliH/T3SS_HrpE"/>
</dbReference>
<reference evidence="11 12" key="1">
    <citation type="submission" date="2018-02" db="EMBL/GenBank/DDBJ databases">
        <title>Comparative genomes isolates from brazilian mangrove.</title>
        <authorList>
            <person name="Araujo J.E."/>
            <person name="Taketani R.G."/>
            <person name="Silva M.C.P."/>
            <person name="Loureco M.V."/>
            <person name="Andreote F.D."/>
        </authorList>
    </citation>
    <scope>NUCLEOTIDE SEQUENCE [LARGE SCALE GENOMIC DNA]</scope>
    <source>
        <strain evidence="9 12">NAP PRIS-MGV</strain>
        <strain evidence="10 11">Nap-Phe MGV</strain>
    </source>
</reference>
<keyword evidence="5" id="KW-1005">Bacterial flagellum biogenesis</keyword>
<dbReference type="Pfam" id="PF02108">
    <property type="entry name" value="FliH"/>
    <property type="match status" value="1"/>
</dbReference>
<evidence type="ECO:0000256" key="6">
    <source>
        <dbReference type="ARBA" id="ARBA00022927"/>
    </source>
</evidence>
<evidence type="ECO:0000256" key="7">
    <source>
        <dbReference type="ARBA" id="ARBA00023225"/>
    </source>
</evidence>
<evidence type="ECO:0000313" key="10">
    <source>
        <dbReference type="EMBL" id="PQO47145.1"/>
    </source>
</evidence>
<organism evidence="9 12">
    <name type="scientific">Blastopirellula marina</name>
    <dbReference type="NCBI Taxonomy" id="124"/>
    <lineage>
        <taxon>Bacteria</taxon>
        <taxon>Pseudomonadati</taxon>
        <taxon>Planctomycetota</taxon>
        <taxon>Planctomycetia</taxon>
        <taxon>Pirellulales</taxon>
        <taxon>Pirellulaceae</taxon>
        <taxon>Blastopirellula</taxon>
    </lineage>
</organism>
<accession>A0A2S8F273</accession>
<proteinExistence type="inferred from homology"/>
<evidence type="ECO:0000256" key="4">
    <source>
        <dbReference type="ARBA" id="ARBA00022448"/>
    </source>
</evidence>
<dbReference type="InterPro" id="IPR051472">
    <property type="entry name" value="T3SS_Stator/FliH"/>
</dbReference>
<protein>
    <recommendedName>
        <fullName evidence="3">Flagellar assembly protein FliH</fullName>
    </recommendedName>
</protein>
<evidence type="ECO:0000313" key="9">
    <source>
        <dbReference type="EMBL" id="PQO26266.1"/>
    </source>
</evidence>
<feature type="domain" description="Flagellar assembly protein FliH/Type III secretion system HrpE" evidence="8">
    <location>
        <begin position="89"/>
        <end position="214"/>
    </location>
</feature>
<comment type="similarity">
    <text evidence="2">Belongs to the FliH family.</text>
</comment>
<evidence type="ECO:0000256" key="5">
    <source>
        <dbReference type="ARBA" id="ARBA00022795"/>
    </source>
</evidence>
<dbReference type="GO" id="GO:0015031">
    <property type="term" value="P:protein transport"/>
    <property type="evidence" value="ECO:0007669"/>
    <property type="project" value="UniProtKB-KW"/>
</dbReference>